<evidence type="ECO:0000313" key="13">
    <source>
        <dbReference type="EMBL" id="GAA3580749.1"/>
    </source>
</evidence>
<evidence type="ECO:0000256" key="8">
    <source>
        <dbReference type="ARBA" id="ARBA00023098"/>
    </source>
</evidence>
<feature type="transmembrane region" description="Helical" evidence="11">
    <location>
        <begin position="250"/>
        <end position="275"/>
    </location>
</feature>
<evidence type="ECO:0000259" key="12">
    <source>
        <dbReference type="Pfam" id="PF00487"/>
    </source>
</evidence>
<feature type="transmembrane region" description="Helical" evidence="11">
    <location>
        <begin position="163"/>
        <end position="183"/>
    </location>
</feature>
<reference evidence="14" key="1">
    <citation type="journal article" date="2019" name="Int. J. Syst. Evol. Microbiol.">
        <title>The Global Catalogue of Microorganisms (GCM) 10K type strain sequencing project: providing services to taxonomists for standard genome sequencing and annotation.</title>
        <authorList>
            <consortium name="The Broad Institute Genomics Platform"/>
            <consortium name="The Broad Institute Genome Sequencing Center for Infectious Disease"/>
            <person name="Wu L."/>
            <person name="Ma J."/>
        </authorList>
    </citation>
    <scope>NUCLEOTIDE SEQUENCE [LARGE SCALE GENOMIC DNA]</scope>
    <source>
        <strain evidence="14">JCM 16898</strain>
    </source>
</reference>
<keyword evidence="8" id="KW-0443">Lipid metabolism</keyword>
<sequence length="386" mass="42113">MTGQATAGGSPAPAIRTAFADGGFTARRAGVPASAPHSAAAVPARQERFSIETPSTTLPPSDPAPSERALSEPAPSDPAPRERPAAEPMLAGRKNGTESFLVKLFAVVPLLAVAAAVPLAWGWGLSWLDIGLAVGFYYLTGLGITIGFHRYFTHGAFRARRGLRIALAVAGSMAMQGPVIAWVADHRRHHAYADRDGDPHSPWRFGTSATALAKGFWHAHMGWLFDRDKTNPRRFAPDLQGDPDIRRVDLLFPVLTVATLLLPALLGGLITMSWWGALTAFFWAGLVRVAALHHVTWSVNSLCHLIGDRPYEARDRSANFWPLAILSFGESWHNSHHADPTGARHGVGRGQLDTSARLIWLFEKLNWVSQVRWPRPERLARKLKTA</sequence>
<keyword evidence="6" id="KW-0560">Oxidoreductase</keyword>
<keyword evidence="7" id="KW-0408">Iron</keyword>
<keyword evidence="4" id="KW-0276">Fatty acid metabolism</keyword>
<evidence type="ECO:0000256" key="6">
    <source>
        <dbReference type="ARBA" id="ARBA00023002"/>
    </source>
</evidence>
<dbReference type="PRINTS" id="PR00075">
    <property type="entry name" value="FACDDSATRASE"/>
</dbReference>
<dbReference type="PANTHER" id="PTHR11351:SF3">
    <property type="entry name" value="BLL4393 PROTEIN"/>
    <property type="match status" value="1"/>
</dbReference>
<evidence type="ECO:0000256" key="9">
    <source>
        <dbReference type="ARBA" id="ARBA00023136"/>
    </source>
</evidence>
<dbReference type="Pfam" id="PF00487">
    <property type="entry name" value="FA_desaturase"/>
    <property type="match status" value="1"/>
</dbReference>
<dbReference type="PANTHER" id="PTHR11351">
    <property type="entry name" value="ACYL-COA DESATURASE"/>
    <property type="match status" value="1"/>
</dbReference>
<dbReference type="EMBL" id="BAAAZN010000025">
    <property type="protein sequence ID" value="GAA3580749.1"/>
    <property type="molecule type" value="Genomic_DNA"/>
</dbReference>
<proteinExistence type="inferred from homology"/>
<comment type="caution">
    <text evidence="13">The sequence shown here is derived from an EMBL/GenBank/DDBJ whole genome shotgun (WGS) entry which is preliminary data.</text>
</comment>
<keyword evidence="5 11" id="KW-1133">Transmembrane helix</keyword>
<name>A0ABP6YCC9_9PSEU</name>
<feature type="transmembrane region" description="Helical" evidence="11">
    <location>
        <begin position="100"/>
        <end position="124"/>
    </location>
</feature>
<evidence type="ECO:0000256" key="1">
    <source>
        <dbReference type="ARBA" id="ARBA00004141"/>
    </source>
</evidence>
<dbReference type="InterPro" id="IPR005804">
    <property type="entry name" value="FA_desaturase_dom"/>
</dbReference>
<keyword evidence="3 11" id="KW-0812">Transmembrane</keyword>
<feature type="compositionally biased region" description="Low complexity" evidence="10">
    <location>
        <begin position="29"/>
        <end position="44"/>
    </location>
</feature>
<protein>
    <submittedName>
        <fullName evidence="13">Acyl-CoA desaturase</fullName>
    </submittedName>
</protein>
<gene>
    <name evidence="13" type="ORF">GCM10022222_76820</name>
</gene>
<comment type="similarity">
    <text evidence="2">Belongs to the fatty acid desaturase type 2 family.</text>
</comment>
<evidence type="ECO:0000256" key="4">
    <source>
        <dbReference type="ARBA" id="ARBA00022832"/>
    </source>
</evidence>
<dbReference type="InterPro" id="IPR015876">
    <property type="entry name" value="Acyl-CoA_DS"/>
</dbReference>
<evidence type="ECO:0000313" key="14">
    <source>
        <dbReference type="Proteomes" id="UP001500689"/>
    </source>
</evidence>
<evidence type="ECO:0000256" key="3">
    <source>
        <dbReference type="ARBA" id="ARBA00022692"/>
    </source>
</evidence>
<keyword evidence="9 11" id="KW-0472">Membrane</keyword>
<accession>A0ABP6YCC9</accession>
<keyword evidence="14" id="KW-1185">Reference proteome</keyword>
<feature type="domain" description="Fatty acid desaturase" evidence="12">
    <location>
        <begin position="127"/>
        <end position="341"/>
    </location>
</feature>
<feature type="region of interest" description="Disordered" evidence="10">
    <location>
        <begin position="28"/>
        <end position="84"/>
    </location>
</feature>
<comment type="subcellular location">
    <subcellularLocation>
        <location evidence="1">Membrane</location>
        <topology evidence="1">Multi-pass membrane protein</topology>
    </subcellularLocation>
</comment>
<dbReference type="CDD" id="cd03505">
    <property type="entry name" value="Delta9-FADS-like"/>
    <property type="match status" value="1"/>
</dbReference>
<dbReference type="Proteomes" id="UP001500689">
    <property type="component" value="Unassembled WGS sequence"/>
</dbReference>
<organism evidence="13 14">
    <name type="scientific">Amycolatopsis ultiminotia</name>
    <dbReference type="NCBI Taxonomy" id="543629"/>
    <lineage>
        <taxon>Bacteria</taxon>
        <taxon>Bacillati</taxon>
        <taxon>Actinomycetota</taxon>
        <taxon>Actinomycetes</taxon>
        <taxon>Pseudonocardiales</taxon>
        <taxon>Pseudonocardiaceae</taxon>
        <taxon>Amycolatopsis</taxon>
    </lineage>
</organism>
<evidence type="ECO:0000256" key="7">
    <source>
        <dbReference type="ARBA" id="ARBA00023004"/>
    </source>
</evidence>
<evidence type="ECO:0000256" key="5">
    <source>
        <dbReference type="ARBA" id="ARBA00022989"/>
    </source>
</evidence>
<evidence type="ECO:0000256" key="11">
    <source>
        <dbReference type="SAM" id="Phobius"/>
    </source>
</evidence>
<evidence type="ECO:0000256" key="10">
    <source>
        <dbReference type="SAM" id="MobiDB-lite"/>
    </source>
</evidence>
<feature type="transmembrane region" description="Helical" evidence="11">
    <location>
        <begin position="130"/>
        <end position="151"/>
    </location>
</feature>
<evidence type="ECO:0000256" key="2">
    <source>
        <dbReference type="ARBA" id="ARBA00008749"/>
    </source>
</evidence>